<dbReference type="EMBL" id="JBHUNA010000038">
    <property type="protein sequence ID" value="MFD2762152.1"/>
    <property type="molecule type" value="Genomic_DNA"/>
</dbReference>
<dbReference type="Proteomes" id="UP001597502">
    <property type="component" value="Unassembled WGS sequence"/>
</dbReference>
<evidence type="ECO:0000313" key="2">
    <source>
        <dbReference type="Proteomes" id="UP001597502"/>
    </source>
</evidence>
<comment type="caution">
    <text evidence="1">The sequence shown here is derived from an EMBL/GenBank/DDBJ whole genome shotgun (WGS) entry which is preliminary data.</text>
</comment>
<keyword evidence="2" id="KW-1185">Reference proteome</keyword>
<sequence>MSETVSLRALKALVEKKMKKKILVKVIWNEQEKLTLFITPNRKIQSFIYDEKEGYIFYDQEGKLVTHDIPLIVPENNLADGKVLLNETGNRGLLLNQQPLSHEDRLFLQEYSL</sequence>
<name>A0ABW5V8M8_9BACI</name>
<protein>
    <recommendedName>
        <fullName evidence="3">DUF4968 domain-containing protein</fullName>
    </recommendedName>
</protein>
<accession>A0ABW5V8M8</accession>
<organism evidence="1 2">
    <name type="scientific">Lentibacillus juripiscarius</name>
    <dbReference type="NCBI Taxonomy" id="257446"/>
    <lineage>
        <taxon>Bacteria</taxon>
        <taxon>Bacillati</taxon>
        <taxon>Bacillota</taxon>
        <taxon>Bacilli</taxon>
        <taxon>Bacillales</taxon>
        <taxon>Bacillaceae</taxon>
        <taxon>Lentibacillus</taxon>
    </lineage>
</organism>
<proteinExistence type="predicted"/>
<evidence type="ECO:0000313" key="1">
    <source>
        <dbReference type="EMBL" id="MFD2762152.1"/>
    </source>
</evidence>
<reference evidence="2" key="1">
    <citation type="journal article" date="2019" name="Int. J. Syst. Evol. Microbiol.">
        <title>The Global Catalogue of Microorganisms (GCM) 10K type strain sequencing project: providing services to taxonomists for standard genome sequencing and annotation.</title>
        <authorList>
            <consortium name="The Broad Institute Genomics Platform"/>
            <consortium name="The Broad Institute Genome Sequencing Center for Infectious Disease"/>
            <person name="Wu L."/>
            <person name="Ma J."/>
        </authorList>
    </citation>
    <scope>NUCLEOTIDE SEQUENCE [LARGE SCALE GENOMIC DNA]</scope>
    <source>
        <strain evidence="2">TISTR 1535</strain>
    </source>
</reference>
<evidence type="ECO:0008006" key="3">
    <source>
        <dbReference type="Google" id="ProtNLM"/>
    </source>
</evidence>
<dbReference type="RefSeq" id="WP_382395369.1">
    <property type="nucleotide sequence ID" value="NZ_JBHUNA010000038.1"/>
</dbReference>
<gene>
    <name evidence="1" type="ORF">ACFSUO_14435</name>
</gene>